<accession>D5UNC7</accession>
<gene>
    <name evidence="1" type="ordered locus">Tpau_4051</name>
</gene>
<dbReference type="AlphaFoldDB" id="D5UNC7"/>
<dbReference type="KEGG" id="tpr:Tpau_4051"/>
<dbReference type="EMBL" id="CP001966">
    <property type="protein sequence ID" value="ADG80622.1"/>
    <property type="molecule type" value="Genomic_DNA"/>
</dbReference>
<proteinExistence type="predicted"/>
<dbReference type="Proteomes" id="UP000001213">
    <property type="component" value="Chromosome"/>
</dbReference>
<keyword evidence="2" id="KW-1185">Reference proteome</keyword>
<organism evidence="1 2">
    <name type="scientific">Tsukamurella paurometabola (strain ATCC 8368 / DSM 20162 / CCUG 35730 / CIP 100753 / JCM 10117 / KCTC 9821 / NBRC 16120 / NCIMB 702349 / NCTC 13040)</name>
    <name type="common">Corynebacterium paurometabolum</name>
    <dbReference type="NCBI Taxonomy" id="521096"/>
    <lineage>
        <taxon>Bacteria</taxon>
        <taxon>Bacillati</taxon>
        <taxon>Actinomycetota</taxon>
        <taxon>Actinomycetes</taxon>
        <taxon>Mycobacteriales</taxon>
        <taxon>Tsukamurellaceae</taxon>
        <taxon>Tsukamurella</taxon>
    </lineage>
</organism>
<sequence>MITGGSWPRMLTWRSDDGNLLESVRVQVTGDRIKAYGRIIAAPSADGPAFNASYDLVTDDEGVTKRLSVHALTASGEAQVTIARDGESHWLVQGAQGAERGFFSGALSVDVLRSAFFNALTIRRYNLQSHVEDVDVPVVYVELPTLQVKETVISYAAAADGITVISPVSSSKLSVDEDGFVVDYPGLARRVD</sequence>
<dbReference type="SUPFAM" id="SSF159275">
    <property type="entry name" value="PA1994-like"/>
    <property type="match status" value="1"/>
</dbReference>
<name>D5UNC7_TSUPD</name>
<reference evidence="1 2" key="2">
    <citation type="journal article" date="2011" name="Stand. Genomic Sci.">
        <title>Complete genome sequence of Tsukamurella paurometabola type strain (no. 33).</title>
        <authorList>
            <person name="Munk A.C."/>
            <person name="Lapidus A."/>
            <person name="Lucas S."/>
            <person name="Nolan M."/>
            <person name="Tice H."/>
            <person name="Cheng J.F."/>
            <person name="Del Rio T.G."/>
            <person name="Goodwin L."/>
            <person name="Pitluck S."/>
            <person name="Liolios K."/>
            <person name="Huntemann M."/>
            <person name="Ivanova N."/>
            <person name="Mavromatis K."/>
            <person name="Mikhailova N."/>
            <person name="Pati A."/>
            <person name="Chen A."/>
            <person name="Palaniappan K."/>
            <person name="Tapia R."/>
            <person name="Han C."/>
            <person name="Land M."/>
            <person name="Hauser L."/>
            <person name="Chang Y.J."/>
            <person name="Jeffries C.D."/>
            <person name="Brettin T."/>
            <person name="Yasawong M."/>
            <person name="Brambilla E.M."/>
            <person name="Rohde M."/>
            <person name="Sikorski J."/>
            <person name="Goker M."/>
            <person name="Detter J.C."/>
            <person name="Woyke T."/>
            <person name="Bristow J."/>
            <person name="Eisen J.A."/>
            <person name="Markowitz V."/>
            <person name="Hugenholtz P."/>
            <person name="Kyrpides N.C."/>
            <person name="Klenk H.P."/>
        </authorList>
    </citation>
    <scope>NUCLEOTIDE SEQUENCE [LARGE SCALE GENOMIC DNA]</scope>
    <source>
        <strain evidence="2">ATCC 8368 / DSM 20162 / CCUG 35730 / CIP 100753 / JCM 10117 / KCTC 9821 / NBRC 16120 / NCIMB 702349 / NCTC 13040</strain>
    </source>
</reference>
<dbReference type="Pfam" id="PF06475">
    <property type="entry name" value="Glycolipid_bind"/>
    <property type="match status" value="1"/>
</dbReference>
<dbReference type="InterPro" id="IPR009467">
    <property type="entry name" value="Glycolipid-bd_prot_put"/>
</dbReference>
<dbReference type="HOGENOM" id="CLU_055771_1_1_11"/>
<dbReference type="eggNOG" id="COG3554">
    <property type="taxonomic scope" value="Bacteria"/>
</dbReference>
<evidence type="ECO:0000313" key="1">
    <source>
        <dbReference type="EMBL" id="ADG80622.1"/>
    </source>
</evidence>
<evidence type="ECO:0000313" key="2">
    <source>
        <dbReference type="Proteomes" id="UP000001213"/>
    </source>
</evidence>
<reference evidence="2" key="1">
    <citation type="submission" date="2010-03" db="EMBL/GenBank/DDBJ databases">
        <title>The complete chromosome of Tsukamurella paurometabola DSM 20162.</title>
        <authorList>
            <consortium name="US DOE Joint Genome Institute (JGI-PGF)"/>
            <person name="Lucas S."/>
            <person name="Copeland A."/>
            <person name="Lapidus A."/>
            <person name="Glavina del Rio T."/>
            <person name="Dalin E."/>
            <person name="Tice H."/>
            <person name="Bruce D."/>
            <person name="Goodwin L."/>
            <person name="Pitluck S."/>
            <person name="Kyrpides N."/>
            <person name="Mavromatis K."/>
            <person name="Ivanova N."/>
            <person name="Mikhailova N."/>
            <person name="Munk A.C."/>
            <person name="Brettin T."/>
            <person name="Detter J.C."/>
            <person name="Tapia R."/>
            <person name="Han C."/>
            <person name="Larimer F."/>
            <person name="Land M."/>
            <person name="Hauser L."/>
            <person name="Markowitz V."/>
            <person name="Cheng J.-F."/>
            <person name="Hugenholtz P."/>
            <person name="Woyke T."/>
            <person name="Wu D."/>
            <person name="Jando M."/>
            <person name="Brambilla E."/>
            <person name="Klenk H.-P."/>
            <person name="Eisen J.A."/>
        </authorList>
    </citation>
    <scope>NUCLEOTIDE SEQUENCE [LARGE SCALE GENOMIC DNA]</scope>
    <source>
        <strain evidence="2">ATCC 8368 / DSM 20162 / CCUG 35730 / CIP 100753 / JCM 10117 / KCTC 9821 / NBRC 16120 / NCIMB 702349 / NCTC 13040</strain>
    </source>
</reference>
<dbReference type="STRING" id="521096.Tpau_4051"/>
<evidence type="ECO:0008006" key="3">
    <source>
        <dbReference type="Google" id="ProtNLM"/>
    </source>
</evidence>
<protein>
    <recommendedName>
        <fullName evidence="3">Glycolipid-binding family protein</fullName>
    </recommendedName>
</protein>